<sequence>KRDISKVKCYNSKKEGHFAKDYKKAKVKDNNYYKTKMLLAKKDSDEQVLLAEDQA</sequence>
<name>A0A699VPZ6_TANCI</name>
<feature type="non-terminal residue" evidence="1">
    <location>
        <position position="1"/>
    </location>
</feature>
<comment type="caution">
    <text evidence="1">The sequence shown here is derived from an EMBL/GenBank/DDBJ whole genome shotgun (WGS) entry which is preliminary data.</text>
</comment>
<reference evidence="1" key="1">
    <citation type="journal article" date="2019" name="Sci. Rep.">
        <title>Draft genome of Tanacetum cinerariifolium, the natural source of mosquito coil.</title>
        <authorList>
            <person name="Yamashiro T."/>
            <person name="Shiraishi A."/>
            <person name="Satake H."/>
            <person name="Nakayama K."/>
        </authorList>
    </citation>
    <scope>NUCLEOTIDE SEQUENCE</scope>
</reference>
<dbReference type="EMBL" id="BKCJ011440335">
    <property type="protein sequence ID" value="GFD33884.1"/>
    <property type="molecule type" value="Genomic_DNA"/>
</dbReference>
<protein>
    <recommendedName>
        <fullName evidence="2">Retrovirus-related Pol polyprotein from transposon TNT 1-94</fullName>
    </recommendedName>
</protein>
<gene>
    <name evidence="1" type="ORF">Tci_905853</name>
</gene>
<dbReference type="Gene3D" id="4.10.60.10">
    <property type="entry name" value="Zinc finger, CCHC-type"/>
    <property type="match status" value="1"/>
</dbReference>
<evidence type="ECO:0000313" key="1">
    <source>
        <dbReference type="EMBL" id="GFD33884.1"/>
    </source>
</evidence>
<organism evidence="1">
    <name type="scientific">Tanacetum cinerariifolium</name>
    <name type="common">Dalmatian daisy</name>
    <name type="synonym">Chrysanthemum cinerariifolium</name>
    <dbReference type="NCBI Taxonomy" id="118510"/>
    <lineage>
        <taxon>Eukaryota</taxon>
        <taxon>Viridiplantae</taxon>
        <taxon>Streptophyta</taxon>
        <taxon>Embryophyta</taxon>
        <taxon>Tracheophyta</taxon>
        <taxon>Spermatophyta</taxon>
        <taxon>Magnoliopsida</taxon>
        <taxon>eudicotyledons</taxon>
        <taxon>Gunneridae</taxon>
        <taxon>Pentapetalae</taxon>
        <taxon>asterids</taxon>
        <taxon>campanulids</taxon>
        <taxon>Asterales</taxon>
        <taxon>Asteraceae</taxon>
        <taxon>Asteroideae</taxon>
        <taxon>Anthemideae</taxon>
        <taxon>Anthemidinae</taxon>
        <taxon>Tanacetum</taxon>
    </lineage>
</organism>
<accession>A0A699VPZ6</accession>
<evidence type="ECO:0008006" key="2">
    <source>
        <dbReference type="Google" id="ProtNLM"/>
    </source>
</evidence>
<dbReference type="AlphaFoldDB" id="A0A699VPZ6"/>
<proteinExistence type="predicted"/>